<dbReference type="Proteomes" id="UP000053797">
    <property type="component" value="Unassembled WGS sequence"/>
</dbReference>
<dbReference type="GeneID" id="88810282"/>
<dbReference type="GO" id="GO:0019290">
    <property type="term" value="P:siderophore biosynthetic process"/>
    <property type="evidence" value="ECO:0007669"/>
    <property type="project" value="InterPro"/>
</dbReference>
<dbReference type="Pfam" id="PF00106">
    <property type="entry name" value="adh_short"/>
    <property type="match status" value="1"/>
</dbReference>
<dbReference type="InterPro" id="IPR002347">
    <property type="entry name" value="SDR_fam"/>
</dbReference>
<evidence type="ECO:0000313" key="1">
    <source>
        <dbReference type="EMBL" id="KSU48723.1"/>
    </source>
</evidence>
<gene>
    <name evidence="1" type="ORF">AS033_10355</name>
</gene>
<protein>
    <submittedName>
        <fullName evidence="1">Short-chain dehydrogenase</fullName>
    </submittedName>
</protein>
<organism evidence="1 2">
    <name type="scientific">Exiguobacterium indicum</name>
    <dbReference type="NCBI Taxonomy" id="296995"/>
    <lineage>
        <taxon>Bacteria</taxon>
        <taxon>Bacillati</taxon>
        <taxon>Bacillota</taxon>
        <taxon>Bacilli</taxon>
        <taxon>Bacillales</taxon>
        <taxon>Bacillales Family XII. Incertae Sedis</taxon>
        <taxon>Exiguobacterium</taxon>
    </lineage>
</organism>
<accession>A0A0V8GEN9</accession>
<dbReference type="SUPFAM" id="SSF51735">
    <property type="entry name" value="NAD(P)-binding Rossmann-fold domains"/>
    <property type="match status" value="1"/>
</dbReference>
<comment type="caution">
    <text evidence="1">The sequence shown here is derived from an EMBL/GenBank/DDBJ whole genome shotgun (WGS) entry which is preliminary data.</text>
</comment>
<dbReference type="AlphaFoldDB" id="A0A0V8GEN9"/>
<sequence length="216" mass="22960">MKTVIVIGAGPGNGYEISKRFGQEGFQVVCAARTQETLAAVITELKEAGVEAVGVECDASRKADIASLIEWTEEQYGQVDVLVYNASILHQASVLEVSAEQITKEFEIDVLGALHAAQLVAPSMQERKDGAILITGGGAAMQAIKSLPGLSIGKAGVRQVTHMLHDTLKEDGVYVGTVTIAGEVKRGTALDPKNVAEAFYQLYTNRNEVETVLSAD</sequence>
<proteinExistence type="predicted"/>
<dbReference type="EMBL" id="LNQL01000003">
    <property type="protein sequence ID" value="KSU48723.1"/>
    <property type="molecule type" value="Genomic_DNA"/>
</dbReference>
<dbReference type="PANTHER" id="PTHR43431:SF7">
    <property type="entry name" value="OXIDOREDUCTASE, SHORT CHAIN DEHYDROGENASE_REDUCTASE FAMILY (AFU_ORTHOLOGUE AFUA_5G14000)"/>
    <property type="match status" value="1"/>
</dbReference>
<dbReference type="Gene3D" id="3.40.50.720">
    <property type="entry name" value="NAD(P)-binding Rossmann-like Domain"/>
    <property type="match status" value="1"/>
</dbReference>
<reference evidence="1 2" key="1">
    <citation type="journal article" date="2015" name="Int. J. Syst. Evol. Microbiol.">
        <title>Exiguobacterium enclense sp. nov., isolated from sediment.</title>
        <authorList>
            <person name="Dastager S.G."/>
            <person name="Mawlankar R."/>
            <person name="Sonalkar V.V."/>
            <person name="Thorat M.N."/>
            <person name="Mual P."/>
            <person name="Verma A."/>
            <person name="Krishnamurthi S."/>
            <person name="Tang S.K."/>
            <person name="Li W.J."/>
        </authorList>
    </citation>
    <scope>NUCLEOTIDE SEQUENCE [LARGE SCALE GENOMIC DNA]</scope>
    <source>
        <strain evidence="1 2">NIO-1109</strain>
    </source>
</reference>
<dbReference type="InterPro" id="IPR003560">
    <property type="entry name" value="DHB_DH"/>
</dbReference>
<dbReference type="PANTHER" id="PTHR43431">
    <property type="entry name" value="OXIDOREDUCTASE, SHORT CHAIN DEHYDROGENASE/REDUCTASE FAMILY (AFU_ORTHOLOGUE AFUA_5G14000)"/>
    <property type="match status" value="1"/>
</dbReference>
<dbReference type="RefSeq" id="WP_029343173.1">
    <property type="nucleotide sequence ID" value="NZ_FMYN01000003.1"/>
</dbReference>
<name>A0A0V8GEN9_9BACL</name>
<evidence type="ECO:0000313" key="2">
    <source>
        <dbReference type="Proteomes" id="UP000053797"/>
    </source>
</evidence>
<dbReference type="InterPro" id="IPR036291">
    <property type="entry name" value="NAD(P)-bd_dom_sf"/>
</dbReference>
<dbReference type="OrthoDB" id="9799818at2"/>
<dbReference type="GO" id="GO:0008667">
    <property type="term" value="F:2,3-dihydro-2,3-dihydroxybenzoate dehydrogenase activity"/>
    <property type="evidence" value="ECO:0007669"/>
    <property type="project" value="InterPro"/>
</dbReference>
<dbReference type="PRINTS" id="PR01397">
    <property type="entry name" value="DHBDHDRGNASE"/>
</dbReference>